<dbReference type="PROSITE" id="PS50888">
    <property type="entry name" value="BHLH"/>
    <property type="match status" value="1"/>
</dbReference>
<evidence type="ECO:0000256" key="2">
    <source>
        <dbReference type="ARBA" id="ARBA00023015"/>
    </source>
</evidence>
<dbReference type="Gene3D" id="4.10.280.10">
    <property type="entry name" value="Helix-loop-helix DNA-binding domain"/>
    <property type="match status" value="1"/>
</dbReference>
<dbReference type="PANTHER" id="PTHR45959:SF2">
    <property type="entry name" value="BHLH TRANSCRIPTION FACTOR"/>
    <property type="match status" value="1"/>
</dbReference>
<dbReference type="InterPro" id="IPR036638">
    <property type="entry name" value="HLH_DNA-bd_sf"/>
</dbReference>
<evidence type="ECO:0000256" key="5">
    <source>
        <dbReference type="SAM" id="Coils"/>
    </source>
</evidence>
<name>A0A9N7NFU5_STRHE</name>
<dbReference type="InterPro" id="IPR054502">
    <property type="entry name" value="bHLH-TF_ACT-like_plant"/>
</dbReference>
<gene>
    <name evidence="8" type="ORF">SHERM_26378</name>
</gene>
<keyword evidence="3" id="KW-0804">Transcription</keyword>
<evidence type="ECO:0000313" key="8">
    <source>
        <dbReference type="EMBL" id="CAA0830995.1"/>
    </source>
</evidence>
<dbReference type="SUPFAM" id="SSF47459">
    <property type="entry name" value="HLH, helix-loop-helix DNA-binding domain"/>
    <property type="match status" value="1"/>
</dbReference>
<sequence length="340" mass="38431">METSSFRCLPDLGVDDALYSHQWPANDCHVELSTESIASLIYENFQHTFSQQQQPVLDFKRAAESPGPWPNRPSKQLKPTTNWDSCTAENMLVSEYSNLSTNPSLGMVKPKEETIWYSYYNTMNPPCESIASFGNQDHFTKPGKRVTSTANTRMAAQTPHDHILAERKRREKISQRFIALSALVPGLKKMDKASVLGDAVKYLKQLQEKIKVLEEQTKIKSTEKLVFVKKYEICTDGESCCTEENFSSFAPAATEPLPEIQARFCDKDVLIIINCEKRKGVLEKAVAEIEKLDLSVVNSCVMAFGDSAINITLLAKKEERFALDMKELKKNLSRALKLFM</sequence>
<keyword evidence="5" id="KW-0175">Coiled coil</keyword>
<evidence type="ECO:0000256" key="6">
    <source>
        <dbReference type="SAM" id="MobiDB-lite"/>
    </source>
</evidence>
<dbReference type="EMBL" id="CACSLK010027831">
    <property type="protein sequence ID" value="CAA0830995.1"/>
    <property type="molecule type" value="Genomic_DNA"/>
</dbReference>
<dbReference type="GO" id="GO:0080090">
    <property type="term" value="P:regulation of primary metabolic process"/>
    <property type="evidence" value="ECO:0007669"/>
    <property type="project" value="UniProtKB-ARBA"/>
</dbReference>
<dbReference type="GO" id="GO:0005634">
    <property type="term" value="C:nucleus"/>
    <property type="evidence" value="ECO:0007669"/>
    <property type="project" value="UniProtKB-SubCell"/>
</dbReference>
<protein>
    <submittedName>
        <fullName evidence="8">Transcription factor bHLH25</fullName>
    </submittedName>
</protein>
<feature type="region of interest" description="Disordered" evidence="6">
    <location>
        <begin position="62"/>
        <end position="81"/>
    </location>
</feature>
<dbReference type="CDD" id="cd11452">
    <property type="entry name" value="bHLH_AtNAI1_like"/>
    <property type="match status" value="1"/>
</dbReference>
<dbReference type="InterPro" id="IPR052610">
    <property type="entry name" value="bHLH_transcription_regulator"/>
</dbReference>
<proteinExistence type="predicted"/>
<keyword evidence="2" id="KW-0805">Transcription regulation</keyword>
<reference evidence="8" key="1">
    <citation type="submission" date="2019-12" db="EMBL/GenBank/DDBJ databases">
        <authorList>
            <person name="Scholes J."/>
        </authorList>
    </citation>
    <scope>NUCLEOTIDE SEQUENCE</scope>
</reference>
<comment type="caution">
    <text evidence="8">The sequence shown here is derived from an EMBL/GenBank/DDBJ whole genome shotgun (WGS) entry which is preliminary data.</text>
</comment>
<dbReference type="AlphaFoldDB" id="A0A9N7NFU5"/>
<accession>A0A9N7NFU5</accession>
<evidence type="ECO:0000259" key="7">
    <source>
        <dbReference type="PROSITE" id="PS50888"/>
    </source>
</evidence>
<evidence type="ECO:0000256" key="4">
    <source>
        <dbReference type="ARBA" id="ARBA00023242"/>
    </source>
</evidence>
<organism evidence="8 9">
    <name type="scientific">Striga hermonthica</name>
    <name type="common">Purple witchweed</name>
    <name type="synonym">Buchnera hermonthica</name>
    <dbReference type="NCBI Taxonomy" id="68872"/>
    <lineage>
        <taxon>Eukaryota</taxon>
        <taxon>Viridiplantae</taxon>
        <taxon>Streptophyta</taxon>
        <taxon>Embryophyta</taxon>
        <taxon>Tracheophyta</taxon>
        <taxon>Spermatophyta</taxon>
        <taxon>Magnoliopsida</taxon>
        <taxon>eudicotyledons</taxon>
        <taxon>Gunneridae</taxon>
        <taxon>Pentapetalae</taxon>
        <taxon>asterids</taxon>
        <taxon>lamiids</taxon>
        <taxon>Lamiales</taxon>
        <taxon>Orobanchaceae</taxon>
        <taxon>Buchnereae</taxon>
        <taxon>Striga</taxon>
    </lineage>
</organism>
<dbReference type="Proteomes" id="UP001153555">
    <property type="component" value="Unassembled WGS sequence"/>
</dbReference>
<feature type="coiled-coil region" evidence="5">
    <location>
        <begin position="196"/>
        <end position="223"/>
    </location>
</feature>
<comment type="subcellular location">
    <subcellularLocation>
        <location evidence="1">Nucleus</location>
    </subcellularLocation>
</comment>
<dbReference type="Pfam" id="PF22754">
    <property type="entry name" value="bHLH-TF_ACT-like_plant"/>
    <property type="match status" value="1"/>
</dbReference>
<dbReference type="InterPro" id="IPR011598">
    <property type="entry name" value="bHLH_dom"/>
</dbReference>
<keyword evidence="4" id="KW-0539">Nucleus</keyword>
<dbReference type="GO" id="GO:0046983">
    <property type="term" value="F:protein dimerization activity"/>
    <property type="evidence" value="ECO:0007669"/>
    <property type="project" value="InterPro"/>
</dbReference>
<dbReference type="OrthoDB" id="690068at2759"/>
<feature type="domain" description="BHLH" evidence="7">
    <location>
        <begin position="157"/>
        <end position="206"/>
    </location>
</feature>
<keyword evidence="9" id="KW-1185">Reference proteome</keyword>
<dbReference type="Pfam" id="PF00010">
    <property type="entry name" value="HLH"/>
    <property type="match status" value="1"/>
</dbReference>
<evidence type="ECO:0000256" key="3">
    <source>
        <dbReference type="ARBA" id="ARBA00023163"/>
    </source>
</evidence>
<dbReference type="SMART" id="SM00353">
    <property type="entry name" value="HLH"/>
    <property type="match status" value="1"/>
</dbReference>
<evidence type="ECO:0000256" key="1">
    <source>
        <dbReference type="ARBA" id="ARBA00004123"/>
    </source>
</evidence>
<dbReference type="PANTHER" id="PTHR45959">
    <property type="entry name" value="BHLH TRANSCRIPTION FACTOR"/>
    <property type="match status" value="1"/>
</dbReference>
<evidence type="ECO:0000313" key="9">
    <source>
        <dbReference type="Proteomes" id="UP001153555"/>
    </source>
</evidence>